<name>A0A821Y818_9NEOP</name>
<dbReference type="Pfam" id="PF08997">
    <property type="entry name" value="UCR_6-4kD"/>
    <property type="match status" value="1"/>
</dbReference>
<evidence type="ECO:0000313" key="2">
    <source>
        <dbReference type="Proteomes" id="UP000663880"/>
    </source>
</evidence>
<proteinExistence type="predicted"/>
<dbReference type="GO" id="GO:0005743">
    <property type="term" value="C:mitochondrial inner membrane"/>
    <property type="evidence" value="ECO:0007669"/>
    <property type="project" value="TreeGrafter"/>
</dbReference>
<keyword evidence="2" id="KW-1185">Reference proteome</keyword>
<dbReference type="EMBL" id="CAJOBZ010000099">
    <property type="protein sequence ID" value="CAF4958939.1"/>
    <property type="molecule type" value="Genomic_DNA"/>
</dbReference>
<protein>
    <submittedName>
        <fullName evidence="1">Uncharacterized protein</fullName>
    </submittedName>
</protein>
<dbReference type="Proteomes" id="UP000663880">
    <property type="component" value="Unassembled WGS sequence"/>
</dbReference>
<sequence>MRDLALVLRSVVECRLASRGQAPPGRVGSESPLLQTLWQVQSAVRDVMGRGLDAVSSVAPKNVRSVRNVWSKATIRWGSGDINYIPSMMAFGGTAAAGIVYATDWKVICAYIPFYNTKFTKEELEGPAE</sequence>
<dbReference type="PANTHER" id="PTHR15420">
    <property type="entry name" value="UBIQUINOL-CYTOCHROME C REDUCTASE COMPLEX 6.4 KD PROTEIN"/>
    <property type="match status" value="1"/>
</dbReference>
<dbReference type="SUPFAM" id="SSF81518">
    <property type="entry name" value="Subunit XI (6.4 kDa protein) of cytochrome bc1 complex (Ubiquinol-cytochrome c reductase)"/>
    <property type="match status" value="1"/>
</dbReference>
<evidence type="ECO:0000313" key="1">
    <source>
        <dbReference type="EMBL" id="CAF4958939.1"/>
    </source>
</evidence>
<gene>
    <name evidence="1" type="ORF">PMACD_LOCUS16546</name>
</gene>
<dbReference type="GO" id="GO:0006122">
    <property type="term" value="P:mitochondrial electron transport, ubiquinol to cytochrome c"/>
    <property type="evidence" value="ECO:0007669"/>
    <property type="project" value="InterPro"/>
</dbReference>
<organism evidence="1 2">
    <name type="scientific">Pieris macdunnoughi</name>
    <dbReference type="NCBI Taxonomy" id="345717"/>
    <lineage>
        <taxon>Eukaryota</taxon>
        <taxon>Metazoa</taxon>
        <taxon>Ecdysozoa</taxon>
        <taxon>Arthropoda</taxon>
        <taxon>Hexapoda</taxon>
        <taxon>Insecta</taxon>
        <taxon>Pterygota</taxon>
        <taxon>Neoptera</taxon>
        <taxon>Endopterygota</taxon>
        <taxon>Lepidoptera</taxon>
        <taxon>Glossata</taxon>
        <taxon>Ditrysia</taxon>
        <taxon>Papilionoidea</taxon>
        <taxon>Pieridae</taxon>
        <taxon>Pierinae</taxon>
        <taxon>Pieris</taxon>
    </lineage>
</organism>
<dbReference type="InterPro" id="IPR015089">
    <property type="entry name" value="UQCR"/>
</dbReference>
<dbReference type="Gene3D" id="1.20.5.220">
    <property type="match status" value="1"/>
</dbReference>
<dbReference type="OrthoDB" id="15743at2759"/>
<dbReference type="InterPro" id="IPR029027">
    <property type="entry name" value="Single_a-helix_sf"/>
</dbReference>
<dbReference type="AlphaFoldDB" id="A0A821Y818"/>
<dbReference type="PANTHER" id="PTHR15420:SF2">
    <property type="entry name" value="CYTOCHROME B-C1 COMPLEX SUBUNIT 10"/>
    <property type="match status" value="1"/>
</dbReference>
<accession>A0A821Y818</accession>
<comment type="caution">
    <text evidence="1">The sequence shown here is derived from an EMBL/GenBank/DDBJ whole genome shotgun (WGS) entry which is preliminary data.</text>
</comment>
<reference evidence="1" key="1">
    <citation type="submission" date="2021-02" db="EMBL/GenBank/DDBJ databases">
        <authorList>
            <person name="Steward A R."/>
        </authorList>
    </citation>
    <scope>NUCLEOTIDE SEQUENCE</scope>
</reference>